<keyword evidence="3" id="KW-0812">Transmembrane</keyword>
<sequence>MSVATRTTDVVQRAVDIVVAAAILVVLSPVMALVAVAVAAGLGRPVLFRQQRPGRHGRAFTLVKFRTMRDVDERRGLVTDADRLTRLGRALRSTSLDELPTMWNVLRGEMSLVGPRPLLMRYLDRFTPEQARRQLVRPGVTGLAQVSGRNALSWEDKFALDVWYVDHRSLALNGRILARTVRALLRREGVAAPGQSTMSEFTGTTKPGRKGSDSV</sequence>
<evidence type="ECO:0000256" key="3">
    <source>
        <dbReference type="SAM" id="Phobius"/>
    </source>
</evidence>
<dbReference type="Pfam" id="PF02397">
    <property type="entry name" value="Bac_transf"/>
    <property type="match status" value="1"/>
</dbReference>
<accession>A0ABW2HYG8</accession>
<reference evidence="6" key="1">
    <citation type="journal article" date="2019" name="Int. J. Syst. Evol. Microbiol.">
        <title>The Global Catalogue of Microorganisms (GCM) 10K type strain sequencing project: providing services to taxonomists for standard genome sequencing and annotation.</title>
        <authorList>
            <consortium name="The Broad Institute Genomics Platform"/>
            <consortium name="The Broad Institute Genome Sequencing Center for Infectious Disease"/>
            <person name="Wu L."/>
            <person name="Ma J."/>
        </authorList>
    </citation>
    <scope>NUCLEOTIDE SEQUENCE [LARGE SCALE GENOMIC DNA]</scope>
    <source>
        <strain evidence="6">XZYJT-10</strain>
    </source>
</reference>
<comment type="similarity">
    <text evidence="1">Belongs to the bacterial sugar transferase family.</text>
</comment>
<dbReference type="PANTHER" id="PTHR30576:SF8">
    <property type="entry name" value="UNDECAPRENYL-PHOSPHATE GALACTOSE PHOSPHOTRANSFERASE"/>
    <property type="match status" value="1"/>
</dbReference>
<organism evidence="5 6">
    <name type="scientific">Paractinoplanes rhizophilus</name>
    <dbReference type="NCBI Taxonomy" id="1416877"/>
    <lineage>
        <taxon>Bacteria</taxon>
        <taxon>Bacillati</taxon>
        <taxon>Actinomycetota</taxon>
        <taxon>Actinomycetes</taxon>
        <taxon>Micromonosporales</taxon>
        <taxon>Micromonosporaceae</taxon>
        <taxon>Paractinoplanes</taxon>
    </lineage>
</organism>
<feature type="region of interest" description="Disordered" evidence="2">
    <location>
        <begin position="194"/>
        <end position="215"/>
    </location>
</feature>
<feature type="compositionally biased region" description="Polar residues" evidence="2">
    <location>
        <begin position="194"/>
        <end position="205"/>
    </location>
</feature>
<evidence type="ECO:0000313" key="5">
    <source>
        <dbReference type="EMBL" id="MFC7277816.1"/>
    </source>
</evidence>
<proteinExistence type="inferred from homology"/>
<comment type="caution">
    <text evidence="5">The sequence shown here is derived from an EMBL/GenBank/DDBJ whole genome shotgun (WGS) entry which is preliminary data.</text>
</comment>
<keyword evidence="6" id="KW-1185">Reference proteome</keyword>
<evidence type="ECO:0000256" key="2">
    <source>
        <dbReference type="SAM" id="MobiDB-lite"/>
    </source>
</evidence>
<dbReference type="Proteomes" id="UP001596548">
    <property type="component" value="Unassembled WGS sequence"/>
</dbReference>
<keyword evidence="5" id="KW-0808">Transferase</keyword>
<dbReference type="RefSeq" id="WP_378973894.1">
    <property type="nucleotide sequence ID" value="NZ_JBHTBJ010000026.1"/>
</dbReference>
<dbReference type="InterPro" id="IPR003362">
    <property type="entry name" value="Bact_transf"/>
</dbReference>
<dbReference type="EMBL" id="JBHTBJ010000026">
    <property type="protein sequence ID" value="MFC7277816.1"/>
    <property type="molecule type" value="Genomic_DNA"/>
</dbReference>
<evidence type="ECO:0000259" key="4">
    <source>
        <dbReference type="Pfam" id="PF02397"/>
    </source>
</evidence>
<feature type="domain" description="Bacterial sugar transferase" evidence="4">
    <location>
        <begin position="13"/>
        <end position="185"/>
    </location>
</feature>
<feature type="transmembrane region" description="Helical" evidence="3">
    <location>
        <begin position="17"/>
        <end position="42"/>
    </location>
</feature>
<keyword evidence="3" id="KW-0472">Membrane</keyword>
<keyword evidence="3" id="KW-1133">Transmembrane helix</keyword>
<dbReference type="PANTHER" id="PTHR30576">
    <property type="entry name" value="COLANIC BIOSYNTHESIS UDP-GLUCOSE LIPID CARRIER TRANSFERASE"/>
    <property type="match status" value="1"/>
</dbReference>
<protein>
    <submittedName>
        <fullName evidence="5">Sugar transferase</fullName>
    </submittedName>
</protein>
<evidence type="ECO:0000313" key="6">
    <source>
        <dbReference type="Proteomes" id="UP001596548"/>
    </source>
</evidence>
<evidence type="ECO:0000256" key="1">
    <source>
        <dbReference type="ARBA" id="ARBA00006464"/>
    </source>
</evidence>
<dbReference type="GO" id="GO:0016740">
    <property type="term" value="F:transferase activity"/>
    <property type="evidence" value="ECO:0007669"/>
    <property type="project" value="UniProtKB-KW"/>
</dbReference>
<name>A0ABW2HYG8_9ACTN</name>
<gene>
    <name evidence="5" type="ORF">ACFQS1_27835</name>
</gene>